<dbReference type="InterPro" id="IPR006073">
    <property type="entry name" value="GTP-bd"/>
</dbReference>
<dbReference type="AlphaFoldDB" id="A0A1H8HS55"/>
<dbReference type="SUPFAM" id="SSF52540">
    <property type="entry name" value="P-loop containing nucleoside triphosphate hydrolases"/>
    <property type="match status" value="1"/>
</dbReference>
<dbReference type="PANTHER" id="PTHR10229:SF0">
    <property type="entry name" value="GTP-BINDING PROTEIN 6-RELATED"/>
    <property type="match status" value="1"/>
</dbReference>
<accession>A0A1H8HS55</accession>
<keyword evidence="3 6" id="KW-0460">Magnesium</keyword>
<evidence type="ECO:0000256" key="2">
    <source>
        <dbReference type="ARBA" id="ARBA00022741"/>
    </source>
</evidence>
<dbReference type="Gene3D" id="3.40.50.300">
    <property type="entry name" value="P-loop containing nucleotide triphosphate hydrolases"/>
    <property type="match status" value="1"/>
</dbReference>
<feature type="binding site" evidence="6">
    <location>
        <position position="248"/>
    </location>
    <ligand>
        <name>Mg(2+)</name>
        <dbReference type="ChEBI" id="CHEBI:18420"/>
    </ligand>
</feature>
<comment type="cofactor">
    <cofactor evidence="6">
        <name>Mg(2+)</name>
        <dbReference type="ChEBI" id="CHEBI:18420"/>
    </cofactor>
</comment>
<feature type="binding site" evidence="5">
    <location>
        <begin position="353"/>
        <end position="355"/>
    </location>
    <ligand>
        <name>GTP</name>
        <dbReference type="ChEBI" id="CHEBI:37565"/>
    </ligand>
</feature>
<keyword evidence="9" id="KW-1185">Reference proteome</keyword>
<dbReference type="InterPro" id="IPR027417">
    <property type="entry name" value="P-loop_NTPase"/>
</dbReference>
<dbReference type="InterPro" id="IPR016496">
    <property type="entry name" value="GTPase_HflX"/>
</dbReference>
<dbReference type="PIRSF" id="PIRSF006809">
    <property type="entry name" value="GTP-binding_hflX_prd"/>
    <property type="match status" value="1"/>
</dbReference>
<dbReference type="OrthoDB" id="1743500at2"/>
<dbReference type="Pfam" id="PF13167">
    <property type="entry name" value="GTP-bdg_N"/>
    <property type="match status" value="1"/>
</dbReference>
<name>A0A1H8HS55_9FIRM</name>
<dbReference type="STRING" id="215200.SAMN05216454_10665"/>
<keyword evidence="1 6" id="KW-0479">Metal-binding</keyword>
<sequence>MERLKISNKDVSRFDEVAIAIAVCEGEKVHALSVEDSMIELKELVQAAGCEVKAELILHQKIDENYYLDKETLEYVIGQMDSLEATMLVFIDELTGKQIKNIEDLSNKKVVDRTMLLLEILSSRSNRRETKLEIEKSQLLYRLDRLEGFQGIYKYGNGICVNNPNDRRLLTDEEQIREKLDSLDVDLSITVKNRFVQRSRKLGNELPLVAFIGYTNSGKSSIMNQLLEFDPDHTEESAIIVKDKMLSTLDMSLRKSTLPNGREYLLVDTVGFVSDLPCVMKDAFKSTFEELGYADLILTVYDISSEGLALQKKVMEDTMRSIGITKKKNISVYNKSDKLDKIPNSTDKNIFISAKSGYNLNKLLQLIQDTLFEDETEATLLIPYAKFEIFNEIKDNRIIELEDFTLTNIGIELHIVLTKKEFEKYKDYIKSNF</sequence>
<evidence type="ECO:0000256" key="6">
    <source>
        <dbReference type="PIRSR" id="PIRSR006809-2"/>
    </source>
</evidence>
<feature type="binding site" evidence="5">
    <location>
        <begin position="268"/>
        <end position="271"/>
    </location>
    <ligand>
        <name>GTP</name>
        <dbReference type="ChEBI" id="CHEBI:37565"/>
    </ligand>
</feature>
<keyword evidence="4 5" id="KW-0342">GTP-binding</keyword>
<feature type="domain" description="Hflx-type G" evidence="7">
    <location>
        <begin position="207"/>
        <end position="375"/>
    </location>
</feature>
<dbReference type="Pfam" id="PF01926">
    <property type="entry name" value="MMR_HSR1"/>
    <property type="match status" value="1"/>
</dbReference>
<evidence type="ECO:0000256" key="4">
    <source>
        <dbReference type="ARBA" id="ARBA00023134"/>
    </source>
</evidence>
<dbReference type="NCBIfam" id="TIGR03156">
    <property type="entry name" value="GTP_HflX"/>
    <property type="match status" value="1"/>
</dbReference>
<dbReference type="PROSITE" id="PS51705">
    <property type="entry name" value="G_HFLX"/>
    <property type="match status" value="1"/>
</dbReference>
<dbReference type="GO" id="GO:0005737">
    <property type="term" value="C:cytoplasm"/>
    <property type="evidence" value="ECO:0007669"/>
    <property type="project" value="TreeGrafter"/>
</dbReference>
<evidence type="ECO:0000256" key="3">
    <source>
        <dbReference type="ARBA" id="ARBA00022842"/>
    </source>
</evidence>
<dbReference type="GO" id="GO:0005525">
    <property type="term" value="F:GTP binding"/>
    <property type="evidence" value="ECO:0007669"/>
    <property type="project" value="UniProtKB-KW"/>
</dbReference>
<dbReference type="EMBL" id="FODF01000006">
    <property type="protein sequence ID" value="SEN58909.1"/>
    <property type="molecule type" value="Genomic_DNA"/>
</dbReference>
<dbReference type="Gene3D" id="3.40.50.11060">
    <property type="entry name" value="GTPase HflX, N-terminal domain"/>
    <property type="match status" value="1"/>
</dbReference>
<proteinExistence type="predicted"/>
<dbReference type="Proteomes" id="UP000199512">
    <property type="component" value="Unassembled WGS sequence"/>
</dbReference>
<dbReference type="RefSeq" id="WP_091975352.1">
    <property type="nucleotide sequence ID" value="NZ_FODF01000006.1"/>
</dbReference>
<dbReference type="InterPro" id="IPR025121">
    <property type="entry name" value="GTPase_HflX_N"/>
</dbReference>
<dbReference type="GO" id="GO:0046872">
    <property type="term" value="F:metal ion binding"/>
    <property type="evidence" value="ECO:0007669"/>
    <property type="project" value="UniProtKB-KW"/>
</dbReference>
<reference evidence="8 9" key="1">
    <citation type="submission" date="2016-10" db="EMBL/GenBank/DDBJ databases">
        <authorList>
            <person name="de Groot N.N."/>
        </authorList>
    </citation>
    <scope>NUCLEOTIDE SEQUENCE [LARGE SCALE GENOMIC DNA]</scope>
    <source>
        <strain evidence="8 9">Calf135</strain>
    </source>
</reference>
<evidence type="ECO:0000313" key="8">
    <source>
        <dbReference type="EMBL" id="SEN58909.1"/>
    </source>
</evidence>
<organism evidence="8 9">
    <name type="scientific">Peptostreptococcus russellii</name>
    <dbReference type="NCBI Taxonomy" id="215200"/>
    <lineage>
        <taxon>Bacteria</taxon>
        <taxon>Bacillati</taxon>
        <taxon>Bacillota</taxon>
        <taxon>Clostridia</taxon>
        <taxon>Peptostreptococcales</taxon>
        <taxon>Peptostreptococcaceae</taxon>
        <taxon>Peptostreptococcus</taxon>
    </lineage>
</organism>
<gene>
    <name evidence="8" type="ORF">SAMN05216454_10665</name>
</gene>
<dbReference type="InterPro" id="IPR030394">
    <property type="entry name" value="G_HFLX_dom"/>
</dbReference>
<evidence type="ECO:0000256" key="1">
    <source>
        <dbReference type="ARBA" id="ARBA00022723"/>
    </source>
</evidence>
<feature type="binding site" evidence="5">
    <location>
        <begin position="334"/>
        <end position="337"/>
    </location>
    <ligand>
        <name>GTP</name>
        <dbReference type="ChEBI" id="CHEBI:37565"/>
    </ligand>
</feature>
<keyword evidence="2 5" id="KW-0547">Nucleotide-binding</keyword>
<feature type="binding site" evidence="6">
    <location>
        <position position="220"/>
    </location>
    <ligand>
        <name>Mg(2+)</name>
        <dbReference type="ChEBI" id="CHEBI:18420"/>
    </ligand>
</feature>
<dbReference type="PANTHER" id="PTHR10229">
    <property type="entry name" value="GTP-BINDING PROTEIN HFLX"/>
    <property type="match status" value="1"/>
</dbReference>
<dbReference type="InterPro" id="IPR042108">
    <property type="entry name" value="GTPase_HflX_N_sf"/>
</dbReference>
<feature type="binding site" evidence="5">
    <location>
        <begin position="213"/>
        <end position="220"/>
    </location>
    <ligand>
        <name>GTP</name>
        <dbReference type="ChEBI" id="CHEBI:37565"/>
    </ligand>
</feature>
<evidence type="ECO:0000313" key="9">
    <source>
        <dbReference type="Proteomes" id="UP000199512"/>
    </source>
</evidence>
<dbReference type="GO" id="GO:0043022">
    <property type="term" value="F:ribosome binding"/>
    <property type="evidence" value="ECO:0007669"/>
    <property type="project" value="TreeGrafter"/>
</dbReference>
<evidence type="ECO:0000259" key="7">
    <source>
        <dbReference type="PROSITE" id="PS51705"/>
    </source>
</evidence>
<protein>
    <submittedName>
        <fullName evidence="8">GTP-binding protein HflX</fullName>
    </submittedName>
</protein>
<evidence type="ECO:0000256" key="5">
    <source>
        <dbReference type="PIRSR" id="PIRSR006809-1"/>
    </source>
</evidence>